<dbReference type="OrthoDB" id="9814591at2"/>
<accession>A0A506UFM0</accession>
<feature type="compositionally biased region" description="Low complexity" evidence="8">
    <location>
        <begin position="332"/>
        <end position="347"/>
    </location>
</feature>
<keyword evidence="7" id="KW-0997">Cell inner membrane</keyword>
<reference evidence="9 10" key="1">
    <citation type="submission" date="2019-06" db="EMBL/GenBank/DDBJ databases">
        <authorList>
            <person name="Li M."/>
        </authorList>
    </citation>
    <scope>NUCLEOTIDE SEQUENCE [LARGE SCALE GENOMIC DNA]</scope>
    <source>
        <strain evidence="9 10">BGMRC6574</strain>
    </source>
</reference>
<feature type="region of interest" description="Disordered" evidence="8">
    <location>
        <begin position="317"/>
        <end position="347"/>
    </location>
</feature>
<keyword evidence="3 7" id="KW-1133">Transmembrane helix</keyword>
<keyword evidence="5 7" id="KW-0456">Lyase</keyword>
<proteinExistence type="inferred from homology"/>
<evidence type="ECO:0000256" key="1">
    <source>
        <dbReference type="ARBA" id="ARBA00022475"/>
    </source>
</evidence>
<keyword evidence="10" id="KW-1185">Reference proteome</keyword>
<evidence type="ECO:0000256" key="3">
    <source>
        <dbReference type="ARBA" id="ARBA00022989"/>
    </source>
</evidence>
<dbReference type="PANTHER" id="PTHR30518">
    <property type="entry name" value="ENDOLYTIC MUREIN TRANSGLYCOSYLASE"/>
    <property type="match status" value="1"/>
</dbReference>
<dbReference type="InterPro" id="IPR003770">
    <property type="entry name" value="MLTG-like"/>
</dbReference>
<evidence type="ECO:0000256" key="6">
    <source>
        <dbReference type="ARBA" id="ARBA00023316"/>
    </source>
</evidence>
<comment type="function">
    <text evidence="7">Functions as a peptidoglycan terminase that cleaves nascent peptidoglycan strands endolytically to terminate their elongation.</text>
</comment>
<evidence type="ECO:0000313" key="10">
    <source>
        <dbReference type="Proteomes" id="UP000320314"/>
    </source>
</evidence>
<sequence>MTLMVLAALGAGAAYYFGTTLYAAPGPLQKRATYMVEKGAGVAQIAQGLENEGIVSNARFFQLASRIYLKGDTLKAGEYAFAPHVSMETVLDILRSGRSILHSITFPEGLTVKAMFEKLEADQYLSGDLPDDRPEEGSLMPDTYKFTRGTPRKEIVEKMHKIDDRVVDRIWANRDPNLPLDSKAELVTLASIVEKETGQPGERPKVAAVFMNRLKKGMRLQSDPTVIYGIFGGDGKPSGRPLYESDLKKTTRYNTYRIDGLPPTPIANPGRKSLEAVAHPADTDALYFVADGTGGHVFSESLKEHNANVRRWRAIQASRKDAADTDTDTDTDANAVVDPDTAGGKKN</sequence>
<dbReference type="HAMAP" id="MF_02065">
    <property type="entry name" value="MltG"/>
    <property type="match status" value="1"/>
</dbReference>
<dbReference type="GO" id="GO:0008932">
    <property type="term" value="F:lytic endotransglycosylase activity"/>
    <property type="evidence" value="ECO:0007669"/>
    <property type="project" value="UniProtKB-UniRule"/>
</dbReference>
<evidence type="ECO:0000256" key="2">
    <source>
        <dbReference type="ARBA" id="ARBA00022692"/>
    </source>
</evidence>
<keyword evidence="1 7" id="KW-1003">Cell membrane</keyword>
<evidence type="ECO:0000256" key="7">
    <source>
        <dbReference type="HAMAP-Rule" id="MF_02065"/>
    </source>
</evidence>
<dbReference type="GO" id="GO:0009252">
    <property type="term" value="P:peptidoglycan biosynthetic process"/>
    <property type="evidence" value="ECO:0007669"/>
    <property type="project" value="UniProtKB-UniRule"/>
</dbReference>
<dbReference type="Gene3D" id="3.30.160.60">
    <property type="entry name" value="Classic Zinc Finger"/>
    <property type="match status" value="1"/>
</dbReference>
<organism evidence="9 10">
    <name type="scientific">Pararhizobium mangrovi</name>
    <dbReference type="NCBI Taxonomy" id="2590452"/>
    <lineage>
        <taxon>Bacteria</taxon>
        <taxon>Pseudomonadati</taxon>
        <taxon>Pseudomonadota</taxon>
        <taxon>Alphaproteobacteria</taxon>
        <taxon>Hyphomicrobiales</taxon>
        <taxon>Rhizobiaceae</taxon>
        <taxon>Rhizobium/Agrobacterium group</taxon>
        <taxon>Pararhizobium</taxon>
    </lineage>
</organism>
<evidence type="ECO:0000256" key="4">
    <source>
        <dbReference type="ARBA" id="ARBA00023136"/>
    </source>
</evidence>
<keyword evidence="2 7" id="KW-0812">Transmembrane</keyword>
<gene>
    <name evidence="7 9" type="primary">mltG</name>
    <name evidence="9" type="ORF">FJU11_02320</name>
</gene>
<evidence type="ECO:0000256" key="5">
    <source>
        <dbReference type="ARBA" id="ARBA00023239"/>
    </source>
</evidence>
<dbReference type="EC" id="4.2.2.29" evidence="7"/>
<comment type="similarity">
    <text evidence="7">Belongs to the transglycosylase MltG family.</text>
</comment>
<dbReference type="GO" id="GO:0071555">
    <property type="term" value="P:cell wall organization"/>
    <property type="evidence" value="ECO:0007669"/>
    <property type="project" value="UniProtKB-KW"/>
</dbReference>
<comment type="caution">
    <text evidence="9">The sequence shown here is derived from an EMBL/GenBank/DDBJ whole genome shotgun (WGS) entry which is preliminary data.</text>
</comment>
<keyword evidence="6 7" id="KW-0961">Cell wall biogenesis/degradation</keyword>
<evidence type="ECO:0000313" key="9">
    <source>
        <dbReference type="EMBL" id="TPW32091.1"/>
    </source>
</evidence>
<dbReference type="AlphaFoldDB" id="A0A506UFM0"/>
<keyword evidence="4 7" id="KW-0472">Membrane</keyword>
<dbReference type="CDD" id="cd08010">
    <property type="entry name" value="MltG_like"/>
    <property type="match status" value="1"/>
</dbReference>
<protein>
    <recommendedName>
        <fullName evidence="7">Endolytic murein transglycosylase</fullName>
        <ecNumber evidence="7">4.2.2.29</ecNumber>
    </recommendedName>
    <alternativeName>
        <fullName evidence="7">Peptidoglycan lytic transglycosylase</fullName>
    </alternativeName>
    <alternativeName>
        <fullName evidence="7">Peptidoglycan polymerization terminase</fullName>
    </alternativeName>
</protein>
<evidence type="ECO:0000256" key="8">
    <source>
        <dbReference type="SAM" id="MobiDB-lite"/>
    </source>
</evidence>
<dbReference type="NCBIfam" id="TIGR00247">
    <property type="entry name" value="endolytic transglycosylase MltG"/>
    <property type="match status" value="1"/>
</dbReference>
<dbReference type="EMBL" id="VHLH01000002">
    <property type="protein sequence ID" value="TPW32091.1"/>
    <property type="molecule type" value="Genomic_DNA"/>
</dbReference>
<dbReference type="GO" id="GO:0005886">
    <property type="term" value="C:plasma membrane"/>
    <property type="evidence" value="ECO:0007669"/>
    <property type="project" value="UniProtKB-UniRule"/>
</dbReference>
<comment type="catalytic activity">
    <reaction evidence="7">
        <text>a peptidoglycan chain = a peptidoglycan chain with N-acetyl-1,6-anhydromuramyl-[peptide] at the reducing end + a peptidoglycan chain with N-acetylglucosamine at the non-reducing end.</text>
        <dbReference type="EC" id="4.2.2.29"/>
    </reaction>
</comment>
<dbReference type="PANTHER" id="PTHR30518:SF2">
    <property type="entry name" value="ENDOLYTIC MUREIN TRANSGLYCOSYLASE"/>
    <property type="match status" value="1"/>
</dbReference>
<name>A0A506UFM0_9HYPH</name>
<dbReference type="Pfam" id="PF02618">
    <property type="entry name" value="YceG"/>
    <property type="match status" value="1"/>
</dbReference>
<dbReference type="Gene3D" id="3.30.1490.480">
    <property type="entry name" value="Endolytic murein transglycosylase"/>
    <property type="match status" value="1"/>
</dbReference>
<dbReference type="Proteomes" id="UP000320314">
    <property type="component" value="Unassembled WGS sequence"/>
</dbReference>
<feature type="site" description="Important for catalytic activity" evidence="7">
    <location>
        <position position="196"/>
    </location>
</feature>